<dbReference type="NCBIfam" id="NF010791">
    <property type="entry name" value="PRK14195.1"/>
    <property type="match status" value="1"/>
</dbReference>
<dbReference type="Proteomes" id="UP000440716">
    <property type="component" value="Unassembled WGS sequence"/>
</dbReference>
<feature type="transmembrane region" description="Helical" evidence="12">
    <location>
        <begin position="67"/>
        <end position="85"/>
    </location>
</feature>
<sequence>MKDVIYVALGGAVGSVLRYWVGIITFRLFGPFLPWGTFSVNLIGSFCIGLFAEMIARKFDASADLRVLLITGLLGGFTTFSAFMLDTVSLAERGDLLWPVVYVAASIGFGVGAVFAGLAVGRWLF</sequence>
<feature type="transmembrane region" description="Helical" evidence="12">
    <location>
        <begin position="97"/>
        <end position="120"/>
    </location>
</feature>
<reference evidence="13 14" key="1">
    <citation type="submission" date="2019-12" db="EMBL/GenBank/DDBJ databases">
        <title>Whole-genome sequencing of Allorhizobium vitis.</title>
        <authorList>
            <person name="Gan H.M."/>
            <person name="Szegedi E."/>
            <person name="Burr T."/>
            <person name="Savka M.A."/>
        </authorList>
    </citation>
    <scope>NUCLEOTIDE SEQUENCE [LARGE SCALE GENOMIC DNA]</scope>
    <source>
        <strain evidence="13 14">CG415</strain>
    </source>
</reference>
<comment type="activity regulation">
    <text evidence="12">Na(+) is not transported, but it plays an essential structural role and its presence is essential for fluoride channel function.</text>
</comment>
<keyword evidence="12" id="KW-0479">Metal-binding</keyword>
<comment type="caution">
    <text evidence="13">The sequence shown here is derived from an EMBL/GenBank/DDBJ whole genome shotgun (WGS) entry which is preliminary data.</text>
</comment>
<dbReference type="PANTHER" id="PTHR28259:SF1">
    <property type="entry name" value="FLUORIDE EXPORT PROTEIN 1-RELATED"/>
    <property type="match status" value="1"/>
</dbReference>
<keyword evidence="5 12" id="KW-1133">Transmembrane helix</keyword>
<feature type="transmembrane region" description="Helical" evidence="12">
    <location>
        <begin position="7"/>
        <end position="29"/>
    </location>
</feature>
<name>A0A6A9UPJ0_AGRVI</name>
<organism evidence="13 14">
    <name type="scientific">Agrobacterium vitis</name>
    <name type="common">Rhizobium vitis</name>
    <dbReference type="NCBI Taxonomy" id="373"/>
    <lineage>
        <taxon>Bacteria</taxon>
        <taxon>Pseudomonadati</taxon>
        <taxon>Pseudomonadota</taxon>
        <taxon>Alphaproteobacteria</taxon>
        <taxon>Hyphomicrobiales</taxon>
        <taxon>Rhizobiaceae</taxon>
        <taxon>Rhizobium/Agrobacterium group</taxon>
        <taxon>Agrobacterium</taxon>
    </lineage>
</organism>
<keyword evidence="3" id="KW-0997">Cell inner membrane</keyword>
<keyword evidence="8 12" id="KW-0472">Membrane</keyword>
<evidence type="ECO:0000256" key="4">
    <source>
        <dbReference type="ARBA" id="ARBA00022692"/>
    </source>
</evidence>
<proteinExistence type="inferred from homology"/>
<evidence type="ECO:0000256" key="3">
    <source>
        <dbReference type="ARBA" id="ARBA00022519"/>
    </source>
</evidence>
<dbReference type="RefSeq" id="WP_156585903.1">
    <property type="nucleotide sequence ID" value="NZ_WPHQ01000002.1"/>
</dbReference>
<evidence type="ECO:0000313" key="14">
    <source>
        <dbReference type="Proteomes" id="UP000440716"/>
    </source>
</evidence>
<comment type="subcellular location">
    <subcellularLocation>
        <location evidence="1 12">Cell membrane</location>
        <topology evidence="1 12">Multi-pass membrane protein</topology>
    </subcellularLocation>
</comment>
<keyword evidence="4 12" id="KW-0812">Transmembrane</keyword>
<dbReference type="HAMAP" id="MF_00454">
    <property type="entry name" value="FluC"/>
    <property type="match status" value="1"/>
</dbReference>
<gene>
    <name evidence="12 13" type="primary">crcB</name>
    <name evidence="12" type="synonym">fluC</name>
    <name evidence="13" type="ORF">GOZ88_05870</name>
</gene>
<dbReference type="NCBIfam" id="TIGR00494">
    <property type="entry name" value="crcB"/>
    <property type="match status" value="1"/>
</dbReference>
<evidence type="ECO:0000256" key="9">
    <source>
        <dbReference type="ARBA" id="ARBA00023303"/>
    </source>
</evidence>
<keyword evidence="6 12" id="KW-0915">Sodium</keyword>
<evidence type="ECO:0000256" key="11">
    <source>
        <dbReference type="ARBA" id="ARBA00035585"/>
    </source>
</evidence>
<feature type="binding site" evidence="12">
    <location>
        <position position="75"/>
    </location>
    <ligand>
        <name>Na(+)</name>
        <dbReference type="ChEBI" id="CHEBI:29101"/>
        <note>structural</note>
    </ligand>
</feature>
<comment type="function">
    <text evidence="12">Fluoride-specific ion channel. Important for reducing fluoride concentration in the cell, thus reducing its toxicity.</text>
</comment>
<comment type="catalytic activity">
    <reaction evidence="11">
        <text>fluoride(in) = fluoride(out)</text>
        <dbReference type="Rhea" id="RHEA:76159"/>
        <dbReference type="ChEBI" id="CHEBI:17051"/>
    </reaction>
    <physiologicalReaction direction="left-to-right" evidence="11">
        <dbReference type="Rhea" id="RHEA:76160"/>
    </physiologicalReaction>
</comment>
<keyword evidence="9 12" id="KW-0407">Ion channel</keyword>
<dbReference type="GO" id="GO:0140114">
    <property type="term" value="P:cellular detoxification of fluoride"/>
    <property type="evidence" value="ECO:0007669"/>
    <property type="project" value="UniProtKB-UniRule"/>
</dbReference>
<evidence type="ECO:0000256" key="1">
    <source>
        <dbReference type="ARBA" id="ARBA00004651"/>
    </source>
</evidence>
<keyword evidence="2 12" id="KW-1003">Cell membrane</keyword>
<evidence type="ECO:0000256" key="12">
    <source>
        <dbReference type="HAMAP-Rule" id="MF_00454"/>
    </source>
</evidence>
<dbReference type="Pfam" id="PF02537">
    <property type="entry name" value="CRCB"/>
    <property type="match status" value="1"/>
</dbReference>
<dbReference type="GO" id="GO:0062054">
    <property type="term" value="F:fluoride channel activity"/>
    <property type="evidence" value="ECO:0007669"/>
    <property type="project" value="UniProtKB-UniRule"/>
</dbReference>
<evidence type="ECO:0000256" key="7">
    <source>
        <dbReference type="ARBA" id="ARBA00023065"/>
    </source>
</evidence>
<feature type="binding site" evidence="12">
    <location>
        <position position="78"/>
    </location>
    <ligand>
        <name>Na(+)</name>
        <dbReference type="ChEBI" id="CHEBI:29101"/>
        <note>structural</note>
    </ligand>
</feature>
<keyword evidence="7 12" id="KW-0406">Ion transport</keyword>
<dbReference type="InterPro" id="IPR003691">
    <property type="entry name" value="FluC"/>
</dbReference>
<feature type="transmembrane region" description="Helical" evidence="12">
    <location>
        <begin position="35"/>
        <end position="55"/>
    </location>
</feature>
<dbReference type="PANTHER" id="PTHR28259">
    <property type="entry name" value="FLUORIDE EXPORT PROTEIN 1-RELATED"/>
    <property type="match status" value="1"/>
</dbReference>
<evidence type="ECO:0000256" key="6">
    <source>
        <dbReference type="ARBA" id="ARBA00023053"/>
    </source>
</evidence>
<dbReference type="AlphaFoldDB" id="A0A6A9UPJ0"/>
<protein>
    <recommendedName>
        <fullName evidence="12">Fluoride-specific ion channel FluC</fullName>
    </recommendedName>
</protein>
<evidence type="ECO:0000256" key="10">
    <source>
        <dbReference type="ARBA" id="ARBA00035120"/>
    </source>
</evidence>
<evidence type="ECO:0000256" key="8">
    <source>
        <dbReference type="ARBA" id="ARBA00023136"/>
    </source>
</evidence>
<dbReference type="GO" id="GO:0046872">
    <property type="term" value="F:metal ion binding"/>
    <property type="evidence" value="ECO:0007669"/>
    <property type="project" value="UniProtKB-KW"/>
</dbReference>
<keyword evidence="12" id="KW-0813">Transport</keyword>
<dbReference type="GO" id="GO:0005886">
    <property type="term" value="C:plasma membrane"/>
    <property type="evidence" value="ECO:0007669"/>
    <property type="project" value="UniProtKB-SubCell"/>
</dbReference>
<comment type="similarity">
    <text evidence="10 12">Belongs to the fluoride channel Fluc/FEX (TC 1.A.43) family.</text>
</comment>
<dbReference type="EMBL" id="WPHU01000002">
    <property type="protein sequence ID" value="MVA55641.1"/>
    <property type="molecule type" value="Genomic_DNA"/>
</dbReference>
<evidence type="ECO:0000313" key="13">
    <source>
        <dbReference type="EMBL" id="MVA55641.1"/>
    </source>
</evidence>
<evidence type="ECO:0000256" key="2">
    <source>
        <dbReference type="ARBA" id="ARBA00022475"/>
    </source>
</evidence>
<evidence type="ECO:0000256" key="5">
    <source>
        <dbReference type="ARBA" id="ARBA00022989"/>
    </source>
</evidence>
<accession>A0A6A9UPJ0</accession>